<organism evidence="3 4">
    <name type="scientific">Mycena maculata</name>
    <dbReference type="NCBI Taxonomy" id="230809"/>
    <lineage>
        <taxon>Eukaryota</taxon>
        <taxon>Fungi</taxon>
        <taxon>Dikarya</taxon>
        <taxon>Basidiomycota</taxon>
        <taxon>Agaricomycotina</taxon>
        <taxon>Agaricomycetes</taxon>
        <taxon>Agaricomycetidae</taxon>
        <taxon>Agaricales</taxon>
        <taxon>Marasmiineae</taxon>
        <taxon>Mycenaceae</taxon>
        <taxon>Mycena</taxon>
    </lineage>
</organism>
<reference evidence="3" key="1">
    <citation type="submission" date="2023-03" db="EMBL/GenBank/DDBJ databases">
        <title>Massive genome expansion in bonnet fungi (Mycena s.s.) driven by repeated elements and novel gene families across ecological guilds.</title>
        <authorList>
            <consortium name="Lawrence Berkeley National Laboratory"/>
            <person name="Harder C.B."/>
            <person name="Miyauchi S."/>
            <person name="Viragh M."/>
            <person name="Kuo A."/>
            <person name="Thoen E."/>
            <person name="Andreopoulos B."/>
            <person name="Lu D."/>
            <person name="Skrede I."/>
            <person name="Drula E."/>
            <person name="Henrissat B."/>
            <person name="Morin E."/>
            <person name="Kohler A."/>
            <person name="Barry K."/>
            <person name="LaButti K."/>
            <person name="Morin E."/>
            <person name="Salamov A."/>
            <person name="Lipzen A."/>
            <person name="Mereny Z."/>
            <person name="Hegedus B."/>
            <person name="Baldrian P."/>
            <person name="Stursova M."/>
            <person name="Weitz H."/>
            <person name="Taylor A."/>
            <person name="Grigoriev I.V."/>
            <person name="Nagy L.G."/>
            <person name="Martin F."/>
            <person name="Kauserud H."/>
        </authorList>
    </citation>
    <scope>NUCLEOTIDE SEQUENCE</scope>
    <source>
        <strain evidence="3">CBHHK188m</strain>
    </source>
</reference>
<keyword evidence="4" id="KW-1185">Reference proteome</keyword>
<accession>A0AAD7JT94</accession>
<feature type="transmembrane region" description="Helical" evidence="1">
    <location>
        <begin position="125"/>
        <end position="144"/>
    </location>
</feature>
<proteinExistence type="predicted"/>
<name>A0AAD7JT94_9AGAR</name>
<keyword evidence="1" id="KW-0812">Transmembrane</keyword>
<dbReference type="InterPro" id="IPR045340">
    <property type="entry name" value="DUF6533"/>
</dbReference>
<sequence length="305" mass="34192">MTELESSAQIQQTLYVSRLLILVPYTILVYEYFLTLEREVSRFWGTRPTWATFFFYLNRYSSLFGTPVVLFQYYSTTTDPKKMLMSVRCKALRAYHQYFALISQVLVAVMLIMRTFALYERNKTVLAFMVLVTLGAIVFAVSLLSTGTDVSTLSAQIAAFGCPIGTPHAKSLRLAAAWSGMLIFDVTIFALTVFKAVKLNTRRGSLLTILIRDGASKILSFPYAYLELGLAHQPFISGGATTITNVVSSVAISRLMLNLRDPAIRLPQGNNYTTRRTTEGLAISTVSPYTTEYTMDTEWTNTTED</sequence>
<evidence type="ECO:0000313" key="3">
    <source>
        <dbReference type="EMBL" id="KAJ7771296.1"/>
    </source>
</evidence>
<evidence type="ECO:0000256" key="1">
    <source>
        <dbReference type="SAM" id="Phobius"/>
    </source>
</evidence>
<feature type="transmembrane region" description="Helical" evidence="1">
    <location>
        <begin position="15"/>
        <end position="33"/>
    </location>
</feature>
<dbReference type="Pfam" id="PF20151">
    <property type="entry name" value="DUF6533"/>
    <property type="match status" value="1"/>
</dbReference>
<feature type="domain" description="DUF6533" evidence="2">
    <location>
        <begin position="21"/>
        <end position="63"/>
    </location>
</feature>
<evidence type="ECO:0000259" key="2">
    <source>
        <dbReference type="Pfam" id="PF20151"/>
    </source>
</evidence>
<feature type="transmembrane region" description="Helical" evidence="1">
    <location>
        <begin position="175"/>
        <end position="194"/>
    </location>
</feature>
<keyword evidence="1" id="KW-0472">Membrane</keyword>
<comment type="caution">
    <text evidence="3">The sequence shown here is derived from an EMBL/GenBank/DDBJ whole genome shotgun (WGS) entry which is preliminary data.</text>
</comment>
<feature type="transmembrane region" description="Helical" evidence="1">
    <location>
        <begin position="94"/>
        <end position="113"/>
    </location>
</feature>
<gene>
    <name evidence="3" type="ORF">DFH07DRAFT_999438</name>
</gene>
<feature type="transmembrane region" description="Helical" evidence="1">
    <location>
        <begin position="53"/>
        <end position="74"/>
    </location>
</feature>
<dbReference type="Proteomes" id="UP001215280">
    <property type="component" value="Unassembled WGS sequence"/>
</dbReference>
<protein>
    <recommendedName>
        <fullName evidence="2">DUF6533 domain-containing protein</fullName>
    </recommendedName>
</protein>
<keyword evidence="1" id="KW-1133">Transmembrane helix</keyword>
<dbReference type="EMBL" id="JARJLG010000021">
    <property type="protein sequence ID" value="KAJ7771296.1"/>
    <property type="molecule type" value="Genomic_DNA"/>
</dbReference>
<dbReference type="AlphaFoldDB" id="A0AAD7JT94"/>
<evidence type="ECO:0000313" key="4">
    <source>
        <dbReference type="Proteomes" id="UP001215280"/>
    </source>
</evidence>